<feature type="transmembrane region" description="Helical" evidence="6">
    <location>
        <begin position="1426"/>
        <end position="1445"/>
    </location>
</feature>
<keyword evidence="4" id="KW-0572">Peptidoglycan-anchor</keyword>
<feature type="domain" description="Gram-positive cocci surface proteins LPxTG" evidence="7">
    <location>
        <begin position="1416"/>
        <end position="1451"/>
    </location>
</feature>
<comment type="caution">
    <text evidence="8">The sequence shown here is derived from an EMBL/GenBank/DDBJ whole genome shotgun (WGS) entry which is preliminary data.</text>
</comment>
<keyword evidence="6" id="KW-0472">Membrane</keyword>
<evidence type="ECO:0000256" key="6">
    <source>
        <dbReference type="SAM" id="Phobius"/>
    </source>
</evidence>
<dbReference type="eggNOG" id="COG3266">
    <property type="taxonomic scope" value="Bacteria"/>
</dbReference>
<dbReference type="PATRIC" id="fig|1423758.3.peg.1794"/>
<proteinExistence type="predicted"/>
<dbReference type="PROSITE" id="PS50847">
    <property type="entry name" value="GRAM_POS_ANCHORING"/>
    <property type="match status" value="1"/>
</dbReference>
<keyword evidence="9" id="KW-1185">Reference proteome</keyword>
<keyword evidence="3" id="KW-0732">Signal</keyword>
<dbReference type="STRING" id="1423758.FC41_GL001760"/>
<keyword evidence="2" id="KW-0964">Secreted</keyword>
<evidence type="ECO:0000256" key="3">
    <source>
        <dbReference type="ARBA" id="ARBA00022729"/>
    </source>
</evidence>
<feature type="compositionally biased region" description="Polar residues" evidence="5">
    <location>
        <begin position="1324"/>
        <end position="1347"/>
    </location>
</feature>
<sequence>MKYLSRNNINERNKNINPICERFSFRKIASGALISAAIGAFFLMQNPQNVQAASLVSKQTQVPAVSQSKVAAVHNTADKQKNVQDNQIAPEQPSLNLNANNFGSTSSETQMQITINWSVHAGDHGQVNIPYDSNFWAGVSAVPIQDNFGNIQTSTSTKNNQTMATIDYNFTHAGVIKTEIDLNKNDAAVAQPTPMTNIGTTNWQINWSFNNQSQTPVTYTTNIMPQWSPGISRLVPNSQVSAVAPNTSTTYLFKVNESDGLDNSDDYTADLVNSAVNYGTTITIPVPKYFILSESETKAANNFADSNDQTTITQPGGIGTPIVINAPKGSGDQWSNNDQNQGYFLVGQYELKQPQNNETLGSTGSIQIMQKLNDEGTVTKTTAEENIPSFSETILGKNNQDNKPVQGQLVANAGNAYLNNQLVNTNQELVLNYFGFTNETSAPITDGIINLTFAPGLLINQIKTPAGATLPQTMQYQYVLTLANGKTIVGSINAGQSVQTTDSSIMSAVFKPNYISLSGQTAALPSNTVYAKQNTNAAVFICLGKLADNLKIGDSLTSKITFTGNGKSVTQSTTQEIAQKTSAIGLFTYQNPTNGEGMEADSDNAGYLSIYSAGNPFINSPYIYEPIFYYVLPEVNVANVNPAGEIVTNLNSNNDQTAIPKVSVFLVGNREVVKIDYTNTKFNFNALSSACNEVGLNNLPIATNGEYPYDLYVISNTTKLLNSEYGQTKNFSQNSTTDAFNPAWVQNNLNNLYYVGSGLWQINQASGSYVATAGQGNENLLPNKNGRSYALGSNAMNFDVSIVNTATHTLQNCLVIANLPQIGQYDSQFNFTMTGPAYFKALNNAYNGKLSFSYSNELTDLEHGRPDLNEFVSANEINKIGGWQNVKSVAVNAGNVPGQAVIGRIVLPGMDKNLVNDIGKTGYEVTGMYVDGFAPFIPNQQNWAHIQIVDTPLNIEQPQPQPQPQDATLTIEYVNVDNNQVVASPGQKSFSGTDGTKINFTSSDFKIPQGYQAVSLPTSYTFTNQPSQTLKIEVEAQTGYKMITQQVTRIINYYDKETGKALTALAPKQVQSVTKYICQVLDDATNKVVGYNTTGSFNASGQYVPSRQNGQVKVDTTDALQAGIFNKDADFWSAVTYPNLTKEGFGQPEVLTKGNKFEAATGLALVQVTDDTVDEVFNIYYPKQIKPMPKPHETSQVETKVITRIIETTQNGKVKILAKQQAVFIRTKITNTATGTATYTPWSNNGAIVFDSVNVAKKGFTATAIVDDKAYDLINQTVPQVTAVATQSNKPDTLSQDQVIVISYSANSSPDQGENGGNGGNGNPATTPSNPSGTNQTTPSDQNSNQPALAPNKPSIKPDTSIDKNHEDLDETSKLNSERVDGQLDGKALVYGNSNAKLYAKENNAPVNTNMRHTKLPQTSNKQNTFMLLLGSVFGLLGGLLFAIFKSKNKN</sequence>
<keyword evidence="1" id="KW-0134">Cell wall</keyword>
<dbReference type="Proteomes" id="UP000009320">
    <property type="component" value="Unassembled WGS sequence"/>
</dbReference>
<dbReference type="RefSeq" id="WP_008470500.1">
    <property type="nucleotide sequence ID" value="NZ_AYZP01000007.1"/>
</dbReference>
<evidence type="ECO:0000256" key="5">
    <source>
        <dbReference type="SAM" id="MobiDB-lite"/>
    </source>
</evidence>
<keyword evidence="6" id="KW-1133">Transmembrane helix</keyword>
<dbReference type="OrthoDB" id="3237761at2"/>
<feature type="compositionally biased region" description="Basic and acidic residues" evidence="5">
    <location>
        <begin position="1360"/>
        <end position="1381"/>
    </location>
</feature>
<dbReference type="InterPro" id="IPR019931">
    <property type="entry name" value="LPXTG_anchor"/>
</dbReference>
<evidence type="ECO:0000256" key="4">
    <source>
        <dbReference type="ARBA" id="ARBA00023088"/>
    </source>
</evidence>
<gene>
    <name evidence="8" type="ORF">BN55_09640</name>
</gene>
<evidence type="ECO:0000256" key="1">
    <source>
        <dbReference type="ARBA" id="ARBA00022512"/>
    </source>
</evidence>
<evidence type="ECO:0000256" key="2">
    <source>
        <dbReference type="ARBA" id="ARBA00022525"/>
    </source>
</evidence>
<evidence type="ECO:0000259" key="7">
    <source>
        <dbReference type="PROSITE" id="PS50847"/>
    </source>
</evidence>
<protein>
    <submittedName>
        <fullName evidence="8">Putative mucus-binding protein</fullName>
    </submittedName>
</protein>
<name>I7IVL6_9LACO</name>
<dbReference type="NCBIfam" id="TIGR01167">
    <property type="entry name" value="LPXTG_anchor"/>
    <property type="match status" value="1"/>
</dbReference>
<evidence type="ECO:0000313" key="8">
    <source>
        <dbReference type="EMBL" id="CCI81658.1"/>
    </source>
</evidence>
<accession>I7IVL6</accession>
<organism evidence="8 9">
    <name type="scientific">Lactobacillus hominis DSM 23910 = CRBIP 24.179</name>
    <dbReference type="NCBI Taxonomy" id="1423758"/>
    <lineage>
        <taxon>Bacteria</taxon>
        <taxon>Bacillati</taxon>
        <taxon>Bacillota</taxon>
        <taxon>Bacilli</taxon>
        <taxon>Lactobacillales</taxon>
        <taxon>Lactobacillaceae</taxon>
        <taxon>Lactobacillus</taxon>
    </lineage>
</organism>
<evidence type="ECO:0000313" key="9">
    <source>
        <dbReference type="Proteomes" id="UP000009320"/>
    </source>
</evidence>
<dbReference type="Pfam" id="PF00746">
    <property type="entry name" value="Gram_pos_anchor"/>
    <property type="match status" value="1"/>
</dbReference>
<dbReference type="EMBL" id="CAKE01000005">
    <property type="protein sequence ID" value="CCI81658.1"/>
    <property type="molecule type" value="Genomic_DNA"/>
</dbReference>
<keyword evidence="6" id="KW-0812">Transmembrane</keyword>
<dbReference type="GeneID" id="82846895"/>
<reference evidence="8 9" key="1">
    <citation type="submission" date="2012-06" db="EMBL/GenBank/DDBJ databases">
        <title>Draft Genome Sequence of Lactobacillus hominis Strain CRBIP 24.179T, isolated from human intestine.</title>
        <authorList>
            <person name="Cousin S."/>
            <person name="Ma L."/>
            <person name="Bizet C."/>
            <person name="Loux V."/>
            <person name="Bouchier C."/>
            <person name="Clermont D."/>
            <person name="Creno S."/>
        </authorList>
    </citation>
    <scope>NUCLEOTIDE SEQUENCE [LARGE SCALE GENOMIC DNA]</scope>
    <source>
        <strain evidence="9">CRBIP 24.179T</strain>
    </source>
</reference>
<feature type="region of interest" description="Disordered" evidence="5">
    <location>
        <begin position="1306"/>
        <end position="1381"/>
    </location>
</feature>